<reference evidence="2" key="1">
    <citation type="submission" date="2022-11" db="UniProtKB">
        <authorList>
            <consortium name="WormBaseParasite"/>
        </authorList>
    </citation>
    <scope>IDENTIFICATION</scope>
</reference>
<evidence type="ECO:0000313" key="2">
    <source>
        <dbReference type="WBParaSite" id="ES5_v2.g17292.t1"/>
    </source>
</evidence>
<protein>
    <submittedName>
        <fullName evidence="2">Uncharacterized protein</fullName>
    </submittedName>
</protein>
<proteinExistence type="predicted"/>
<organism evidence="1 2">
    <name type="scientific">Panagrolaimus sp. ES5</name>
    <dbReference type="NCBI Taxonomy" id="591445"/>
    <lineage>
        <taxon>Eukaryota</taxon>
        <taxon>Metazoa</taxon>
        <taxon>Ecdysozoa</taxon>
        <taxon>Nematoda</taxon>
        <taxon>Chromadorea</taxon>
        <taxon>Rhabditida</taxon>
        <taxon>Tylenchina</taxon>
        <taxon>Panagrolaimomorpha</taxon>
        <taxon>Panagrolaimoidea</taxon>
        <taxon>Panagrolaimidae</taxon>
        <taxon>Panagrolaimus</taxon>
    </lineage>
</organism>
<name>A0AC34FJ51_9BILA</name>
<sequence length="512" mass="59996">MEEEIPQITVAFEIDENTPEIFKEIYKINVAAVEKKFVQTIQSQNEMIKNLKSNIEIMEKIIASHGNLKGKNSEQKKFIKKQKDDIRNLKEKLQEADERLAVLENEIAKREDHSFVLNEENINLQEKFKKQLNVLAQLTTDYKKITQAQIAKLEDEKSALQEQVAKKNQMIELMKDKITELEDEVNELRNEIDRLKINNAERREKEHDFVGCDRFSNGYGSQTSENEYDPSEDVDTRSTASTENDDENSSNESDDEEESESNEEMAPVNNSSTTDTQNFELINNVLYVYSNDGAKEHHYYRNSAKLYYCGRCKNAKSGKSSRAEIINENGREYVRVNNFHPCELNGSMSFRDFENYEIHSNENGQKELVIFETEEKKTCRRFSYCSKSISFYQCKFRNCRITASVCENENGVEYIKAQWPHKDGCQPTEYFESIQEDGFDFRNGQLITFVKENNEYDRSQYYIYKFDVKNYRYQCSKCINLKNSVQARIWLDENGKKYVQLSATHDCQPIHL</sequence>
<evidence type="ECO:0000313" key="1">
    <source>
        <dbReference type="Proteomes" id="UP000887579"/>
    </source>
</evidence>
<dbReference type="Proteomes" id="UP000887579">
    <property type="component" value="Unplaced"/>
</dbReference>
<accession>A0AC34FJ51</accession>
<dbReference type="WBParaSite" id="ES5_v2.g17292.t1">
    <property type="protein sequence ID" value="ES5_v2.g17292.t1"/>
    <property type="gene ID" value="ES5_v2.g17292"/>
</dbReference>